<organism evidence="5 6">
    <name type="scientific">Desulfopila aestuarii DSM 18488</name>
    <dbReference type="NCBI Taxonomy" id="1121416"/>
    <lineage>
        <taxon>Bacteria</taxon>
        <taxon>Pseudomonadati</taxon>
        <taxon>Thermodesulfobacteriota</taxon>
        <taxon>Desulfobulbia</taxon>
        <taxon>Desulfobulbales</taxon>
        <taxon>Desulfocapsaceae</taxon>
        <taxon>Desulfopila</taxon>
    </lineage>
</organism>
<dbReference type="RefSeq" id="WP_073613933.1">
    <property type="nucleotide sequence ID" value="NZ_FRFE01000012.1"/>
</dbReference>
<reference evidence="5 6" key="1">
    <citation type="submission" date="2016-12" db="EMBL/GenBank/DDBJ databases">
        <authorList>
            <person name="Song W.-J."/>
            <person name="Kurnit D.M."/>
        </authorList>
    </citation>
    <scope>NUCLEOTIDE SEQUENCE [LARGE SCALE GENOMIC DNA]</scope>
    <source>
        <strain evidence="5 6">DSM 18488</strain>
    </source>
</reference>
<dbReference type="SMART" id="SM00267">
    <property type="entry name" value="GGDEF"/>
    <property type="match status" value="1"/>
</dbReference>
<dbReference type="STRING" id="1121416.SAMN02745220_02648"/>
<dbReference type="PANTHER" id="PTHR45138:SF9">
    <property type="entry name" value="DIGUANYLATE CYCLASE DGCM-RELATED"/>
    <property type="match status" value="1"/>
</dbReference>
<evidence type="ECO:0000256" key="3">
    <source>
        <dbReference type="SAM" id="Coils"/>
    </source>
</evidence>
<keyword evidence="3" id="KW-0175">Coiled coil</keyword>
<dbReference type="EMBL" id="FRFE01000012">
    <property type="protein sequence ID" value="SHO49046.1"/>
    <property type="molecule type" value="Genomic_DNA"/>
</dbReference>
<name>A0A1M7Y913_9BACT</name>
<evidence type="ECO:0000256" key="1">
    <source>
        <dbReference type="ARBA" id="ARBA00012528"/>
    </source>
</evidence>
<dbReference type="InterPro" id="IPR050469">
    <property type="entry name" value="Diguanylate_Cyclase"/>
</dbReference>
<feature type="coiled-coil region" evidence="3">
    <location>
        <begin position="196"/>
        <end position="241"/>
    </location>
</feature>
<dbReference type="PROSITE" id="PS50887">
    <property type="entry name" value="GGDEF"/>
    <property type="match status" value="1"/>
</dbReference>
<evidence type="ECO:0000313" key="6">
    <source>
        <dbReference type="Proteomes" id="UP000184603"/>
    </source>
</evidence>
<dbReference type="Pfam" id="PF10114">
    <property type="entry name" value="PocR"/>
    <property type="match status" value="1"/>
</dbReference>
<accession>A0A1M7Y913</accession>
<gene>
    <name evidence="5" type="ORF">SAMN02745220_02648</name>
</gene>
<dbReference type="NCBIfam" id="TIGR00254">
    <property type="entry name" value="GGDEF"/>
    <property type="match status" value="1"/>
</dbReference>
<dbReference type="FunFam" id="3.30.70.270:FF:000001">
    <property type="entry name" value="Diguanylate cyclase domain protein"/>
    <property type="match status" value="1"/>
</dbReference>
<protein>
    <recommendedName>
        <fullName evidence="1">diguanylate cyclase</fullName>
        <ecNumber evidence="1">2.7.7.65</ecNumber>
    </recommendedName>
</protein>
<dbReference type="EC" id="2.7.7.65" evidence="1"/>
<dbReference type="SUPFAM" id="SSF55073">
    <property type="entry name" value="Nucleotide cyclase"/>
    <property type="match status" value="1"/>
</dbReference>
<feature type="domain" description="GGDEF" evidence="4">
    <location>
        <begin position="269"/>
        <end position="407"/>
    </location>
</feature>
<dbReference type="OrthoDB" id="5429942at2"/>
<dbReference type="PANTHER" id="PTHR45138">
    <property type="entry name" value="REGULATORY COMPONENTS OF SENSORY TRANSDUCTION SYSTEM"/>
    <property type="match status" value="1"/>
</dbReference>
<dbReference type="InterPro" id="IPR018771">
    <property type="entry name" value="PocR_dom"/>
</dbReference>
<dbReference type="Pfam" id="PF00990">
    <property type="entry name" value="GGDEF"/>
    <property type="match status" value="1"/>
</dbReference>
<evidence type="ECO:0000313" key="5">
    <source>
        <dbReference type="EMBL" id="SHO49046.1"/>
    </source>
</evidence>
<dbReference type="CDD" id="cd01949">
    <property type="entry name" value="GGDEF"/>
    <property type="match status" value="1"/>
</dbReference>
<comment type="catalytic activity">
    <reaction evidence="2">
        <text>2 GTP = 3',3'-c-di-GMP + 2 diphosphate</text>
        <dbReference type="Rhea" id="RHEA:24898"/>
        <dbReference type="ChEBI" id="CHEBI:33019"/>
        <dbReference type="ChEBI" id="CHEBI:37565"/>
        <dbReference type="ChEBI" id="CHEBI:58805"/>
        <dbReference type="EC" id="2.7.7.65"/>
    </reaction>
</comment>
<dbReference type="Gene3D" id="3.30.70.270">
    <property type="match status" value="1"/>
</dbReference>
<dbReference type="GO" id="GO:0052621">
    <property type="term" value="F:diguanylate cyclase activity"/>
    <property type="evidence" value="ECO:0007669"/>
    <property type="project" value="UniProtKB-EC"/>
</dbReference>
<keyword evidence="6" id="KW-1185">Reference proteome</keyword>
<proteinExistence type="predicted"/>
<evidence type="ECO:0000256" key="2">
    <source>
        <dbReference type="ARBA" id="ARBA00034247"/>
    </source>
</evidence>
<evidence type="ECO:0000259" key="4">
    <source>
        <dbReference type="PROSITE" id="PS50887"/>
    </source>
</evidence>
<dbReference type="InterPro" id="IPR000160">
    <property type="entry name" value="GGDEF_dom"/>
</dbReference>
<dbReference type="Proteomes" id="UP000184603">
    <property type="component" value="Unassembled WGS sequence"/>
</dbReference>
<sequence>MTRHYPPNDDTKRARQHHETFLKNYSLIDIIDINHLQELQDSFAKAHRIASSIVDITGSPITKPSNYCEVCQIIRGTEKGLLNCMRSGKVLGEMSLRTQKPYCHSCESIGFLDAAAPIVIENVHVANWLIGQNSIGSVNEERIISYAEEIGVDSERMLRAFHKMGKMSEEHFREKLDFLWLMANRLSNQAYQQLRYQTMLRSLEKSQKELNEYKNNLEQIVNQRTNELEEAIQRIRQISIRDALTGCFNRGGINEYLPKEMKRARRYNNPIAILIFDLDHFKRINDNYGHQSGDLVLKQVVETIQQLIRQDVDWLGRFGGEEFILIMPLTDTEGAVEIAERLREAVAEIPFLFSGEAVHVTASFGVSSIEEWQTAEDVSHETLLNSADVYLYQAKSNGRNLVVAGPPGVN</sequence>
<dbReference type="AlphaFoldDB" id="A0A1M7Y913"/>
<dbReference type="InterPro" id="IPR043128">
    <property type="entry name" value="Rev_trsase/Diguanyl_cyclase"/>
</dbReference>
<dbReference type="InterPro" id="IPR029787">
    <property type="entry name" value="Nucleotide_cyclase"/>
</dbReference>